<name>A0A9Q0EX32_9TELE</name>
<dbReference type="AlphaFoldDB" id="A0A9Q0EX32"/>
<organism evidence="1 2">
    <name type="scientific">Muraenolepis orangiensis</name>
    <name type="common">Patagonian moray cod</name>
    <dbReference type="NCBI Taxonomy" id="630683"/>
    <lineage>
        <taxon>Eukaryota</taxon>
        <taxon>Metazoa</taxon>
        <taxon>Chordata</taxon>
        <taxon>Craniata</taxon>
        <taxon>Vertebrata</taxon>
        <taxon>Euteleostomi</taxon>
        <taxon>Actinopterygii</taxon>
        <taxon>Neopterygii</taxon>
        <taxon>Teleostei</taxon>
        <taxon>Neoteleostei</taxon>
        <taxon>Acanthomorphata</taxon>
        <taxon>Zeiogadaria</taxon>
        <taxon>Gadariae</taxon>
        <taxon>Gadiformes</taxon>
        <taxon>Muraenolepidoidei</taxon>
        <taxon>Muraenolepididae</taxon>
        <taxon>Muraenolepis</taxon>
    </lineage>
</organism>
<reference evidence="1" key="1">
    <citation type="submission" date="2022-07" db="EMBL/GenBank/DDBJ databases">
        <title>Chromosome-level genome of Muraenolepis orangiensis.</title>
        <authorList>
            <person name="Kim J."/>
        </authorList>
    </citation>
    <scope>NUCLEOTIDE SEQUENCE</scope>
    <source>
        <strain evidence="1">KU_S4_2022</strain>
        <tissue evidence="1">Muscle</tissue>
    </source>
</reference>
<evidence type="ECO:0000313" key="1">
    <source>
        <dbReference type="EMBL" id="KAJ3613023.1"/>
    </source>
</evidence>
<comment type="caution">
    <text evidence="1">The sequence shown here is derived from an EMBL/GenBank/DDBJ whole genome shotgun (WGS) entry which is preliminary data.</text>
</comment>
<proteinExistence type="predicted"/>
<accession>A0A9Q0EX32</accession>
<evidence type="ECO:0000313" key="2">
    <source>
        <dbReference type="Proteomes" id="UP001148018"/>
    </source>
</evidence>
<dbReference type="Gene3D" id="3.30.70.1820">
    <property type="entry name" value="L1 transposable element, RRM domain"/>
    <property type="match status" value="1"/>
</dbReference>
<dbReference type="Proteomes" id="UP001148018">
    <property type="component" value="Unassembled WGS sequence"/>
</dbReference>
<dbReference type="OrthoDB" id="8861212at2759"/>
<sequence length="142" mass="16117">MATQTAAQIVFIRQELPSALGHGPRSYSERSEVSRWRAVVVAMNVRLVGIEEGEEGNNPRQFCATVLKEILELEDIPLCTLAPKPREGDEEFVIRMHHGDVKDRILRLSSSRRSSYFTRINACTFFTILLQSSPRSELLSRT</sequence>
<keyword evidence="2" id="KW-1185">Reference proteome</keyword>
<protein>
    <submittedName>
        <fullName evidence="1">Uncharacterized protein</fullName>
    </submittedName>
</protein>
<gene>
    <name evidence="1" type="ORF">NHX12_019279</name>
</gene>
<dbReference type="EMBL" id="JANIIK010000035">
    <property type="protein sequence ID" value="KAJ3613023.1"/>
    <property type="molecule type" value="Genomic_DNA"/>
</dbReference>